<sequence>MRIIIVRSIVIAAIYIALVLLLHPFSYGPIQVRIADMLSPLPYIMGIDSVFALTIGTFIANIFSPFGIWDMAIGTLCTFIYSIANYIIGKVFGYRRWFLPIIALIDSAIVGIFIGVILLSYIFEAGQALPLFIFVTIGNLIATFPGAVIVVPAIRRILVAKRR</sequence>
<keyword evidence="1" id="KW-1133">Transmembrane helix</keyword>
<gene>
    <name evidence="2" type="ORF">ENM84_05980</name>
</gene>
<accession>A0A7C5TJ05</accession>
<feature type="transmembrane region" description="Helical" evidence="1">
    <location>
        <begin position="97"/>
        <end position="123"/>
    </location>
</feature>
<organism evidence="2">
    <name type="scientific">Ignisphaera aggregans</name>
    <dbReference type="NCBI Taxonomy" id="334771"/>
    <lineage>
        <taxon>Archaea</taxon>
        <taxon>Thermoproteota</taxon>
        <taxon>Thermoprotei</taxon>
        <taxon>Desulfurococcales</taxon>
        <taxon>Desulfurococcaceae</taxon>
        <taxon>Ignisphaera</taxon>
    </lineage>
</organism>
<reference evidence="2" key="1">
    <citation type="journal article" date="2020" name="mSystems">
        <title>Genome- and Community-Level Interaction Insights into Carbon Utilization and Element Cycling Functions of Hydrothermarchaeota in Hydrothermal Sediment.</title>
        <authorList>
            <person name="Zhou Z."/>
            <person name="Liu Y."/>
            <person name="Xu W."/>
            <person name="Pan J."/>
            <person name="Luo Z.H."/>
            <person name="Li M."/>
        </authorList>
    </citation>
    <scope>NUCLEOTIDE SEQUENCE [LARGE SCALE GENOMIC DNA]</scope>
    <source>
        <strain evidence="2">SpSt-1121</strain>
    </source>
</reference>
<dbReference type="PANTHER" id="PTHR40044:SF1">
    <property type="entry name" value="INTEGRAL MEMBRANE PROTEIN"/>
    <property type="match status" value="1"/>
</dbReference>
<feature type="transmembrane region" description="Helical" evidence="1">
    <location>
        <begin position="66"/>
        <end position="88"/>
    </location>
</feature>
<dbReference type="PANTHER" id="PTHR40044">
    <property type="entry name" value="INTEGRAL MEMBRANE PROTEIN-RELATED"/>
    <property type="match status" value="1"/>
</dbReference>
<proteinExistence type="predicted"/>
<evidence type="ECO:0000313" key="2">
    <source>
        <dbReference type="EMBL" id="HHP82197.1"/>
    </source>
</evidence>
<dbReference type="PIRSF" id="PIRSF031501">
    <property type="entry name" value="QueT"/>
    <property type="match status" value="1"/>
</dbReference>
<dbReference type="AlphaFoldDB" id="A0A7C5TJ05"/>
<comment type="caution">
    <text evidence="2">The sequence shown here is derived from an EMBL/GenBank/DDBJ whole genome shotgun (WGS) entry which is preliminary data.</text>
</comment>
<feature type="transmembrane region" description="Helical" evidence="1">
    <location>
        <begin position="6"/>
        <end position="28"/>
    </location>
</feature>
<dbReference type="Pfam" id="PF06177">
    <property type="entry name" value="QueT"/>
    <property type="match status" value="1"/>
</dbReference>
<evidence type="ECO:0000256" key="1">
    <source>
        <dbReference type="SAM" id="Phobius"/>
    </source>
</evidence>
<dbReference type="EMBL" id="DRZI01000256">
    <property type="protein sequence ID" value="HHP82197.1"/>
    <property type="molecule type" value="Genomic_DNA"/>
</dbReference>
<feature type="transmembrane region" description="Helical" evidence="1">
    <location>
        <begin position="129"/>
        <end position="154"/>
    </location>
</feature>
<feature type="transmembrane region" description="Helical" evidence="1">
    <location>
        <begin position="40"/>
        <end position="60"/>
    </location>
</feature>
<keyword evidence="1" id="KW-0812">Transmembrane</keyword>
<name>A0A7C5TJ05_9CREN</name>
<protein>
    <submittedName>
        <fullName evidence="2">QueT transporter family protein</fullName>
    </submittedName>
</protein>
<dbReference type="InterPro" id="IPR010387">
    <property type="entry name" value="QueT"/>
</dbReference>
<keyword evidence="1" id="KW-0472">Membrane</keyword>